<evidence type="ECO:0000256" key="1">
    <source>
        <dbReference type="SAM" id="MobiDB-lite"/>
    </source>
</evidence>
<feature type="compositionally biased region" description="Gly residues" evidence="1">
    <location>
        <begin position="34"/>
        <end position="46"/>
    </location>
</feature>
<keyword evidence="3" id="KW-1185">Reference proteome</keyword>
<sequence length="92" mass="8954">MPGAVIGSAVGDAPGAPFEGGPEGAFSARFPQAGQGGEMCGGGGRQPGEATDDTQMAVLVAEPPLERGGLDGADAFGRFRQDGPVDGPVTGP</sequence>
<dbReference type="EMBL" id="JAFFZS010000012">
    <property type="protein sequence ID" value="MBN0045912.1"/>
    <property type="molecule type" value="Genomic_DNA"/>
</dbReference>
<dbReference type="Pfam" id="PF03747">
    <property type="entry name" value="ADP_ribosyl_GH"/>
    <property type="match status" value="1"/>
</dbReference>
<protein>
    <submittedName>
        <fullName evidence="2">ADP-ribosylglycohydrolase family protein</fullName>
    </submittedName>
</protein>
<dbReference type="SUPFAM" id="SSF101478">
    <property type="entry name" value="ADP-ribosylglycohydrolase"/>
    <property type="match status" value="1"/>
</dbReference>
<gene>
    <name evidence="2" type="ORF">JS756_17730</name>
</gene>
<name>A0ABS2VS16_STRAS</name>
<feature type="region of interest" description="Disordered" evidence="1">
    <location>
        <begin position="1"/>
        <end position="52"/>
    </location>
</feature>
<evidence type="ECO:0000313" key="2">
    <source>
        <dbReference type="EMBL" id="MBN0045912.1"/>
    </source>
</evidence>
<proteinExistence type="predicted"/>
<dbReference type="Gene3D" id="1.10.4080.10">
    <property type="entry name" value="ADP-ribosylation/Crystallin J1"/>
    <property type="match status" value="1"/>
</dbReference>
<dbReference type="InterPro" id="IPR005502">
    <property type="entry name" value="Ribosyl_crysJ1"/>
</dbReference>
<dbReference type="InterPro" id="IPR036705">
    <property type="entry name" value="Ribosyl_crysJ1_sf"/>
</dbReference>
<evidence type="ECO:0000313" key="3">
    <source>
        <dbReference type="Proteomes" id="UP000788262"/>
    </source>
</evidence>
<reference evidence="2 3" key="1">
    <citation type="submission" date="2021-02" db="EMBL/GenBank/DDBJ databases">
        <title>Whole genome sequencing of Streptomyces actuosus VRA1.</title>
        <authorList>
            <person name="Sen G."/>
            <person name="Sen A."/>
        </authorList>
    </citation>
    <scope>NUCLEOTIDE SEQUENCE [LARGE SCALE GENOMIC DNA]</scope>
    <source>
        <strain evidence="2 3">VRA1</strain>
    </source>
</reference>
<accession>A0ABS2VS16</accession>
<organism evidence="2 3">
    <name type="scientific">Streptomyces actuosus</name>
    <dbReference type="NCBI Taxonomy" id="1885"/>
    <lineage>
        <taxon>Bacteria</taxon>
        <taxon>Bacillati</taxon>
        <taxon>Actinomycetota</taxon>
        <taxon>Actinomycetes</taxon>
        <taxon>Kitasatosporales</taxon>
        <taxon>Streptomycetaceae</taxon>
        <taxon>Streptomyces</taxon>
    </lineage>
</organism>
<comment type="caution">
    <text evidence="2">The sequence shown here is derived from an EMBL/GenBank/DDBJ whole genome shotgun (WGS) entry which is preliminary data.</text>
</comment>
<feature type="compositionally biased region" description="Low complexity" evidence="1">
    <location>
        <begin position="13"/>
        <end position="26"/>
    </location>
</feature>
<feature type="region of interest" description="Disordered" evidence="1">
    <location>
        <begin position="65"/>
        <end position="92"/>
    </location>
</feature>
<dbReference type="Proteomes" id="UP000788262">
    <property type="component" value="Unassembled WGS sequence"/>
</dbReference>